<keyword evidence="1" id="KW-0812">Transmembrane</keyword>
<organism evidence="2 3">
    <name type="scientific">Clostridium tagluense</name>
    <dbReference type="NCBI Taxonomy" id="360422"/>
    <lineage>
        <taxon>Bacteria</taxon>
        <taxon>Bacillati</taxon>
        <taxon>Bacillota</taxon>
        <taxon>Clostridia</taxon>
        <taxon>Eubacteriales</taxon>
        <taxon>Clostridiaceae</taxon>
        <taxon>Clostridium</taxon>
    </lineage>
</organism>
<keyword evidence="1" id="KW-1133">Transmembrane helix</keyword>
<name>A0A401UKB2_9CLOT</name>
<feature type="transmembrane region" description="Helical" evidence="1">
    <location>
        <begin position="7"/>
        <end position="26"/>
    </location>
</feature>
<comment type="caution">
    <text evidence="2">The sequence shown here is derived from an EMBL/GenBank/DDBJ whole genome shotgun (WGS) entry which is preliminary data.</text>
</comment>
<dbReference type="PANTHER" id="PTHR38450">
    <property type="entry name" value="STAGE V SPORULATION PROTEIN AC-RELATED"/>
    <property type="match status" value="1"/>
</dbReference>
<dbReference type="AlphaFoldDB" id="A0A401UKB2"/>
<evidence type="ECO:0000313" key="2">
    <source>
        <dbReference type="EMBL" id="GCD10001.1"/>
    </source>
</evidence>
<feature type="transmembrane region" description="Helical" evidence="1">
    <location>
        <begin position="32"/>
        <end position="53"/>
    </location>
</feature>
<keyword evidence="3" id="KW-1185">Reference proteome</keyword>
<reference evidence="2 3" key="1">
    <citation type="submission" date="2018-11" db="EMBL/GenBank/DDBJ databases">
        <title>Genome sequencing and assembly of Clostridium tagluense strain A121.</title>
        <authorList>
            <person name="Murakami T."/>
            <person name="Segawa T."/>
            <person name="Shcherbakova V.A."/>
            <person name="Mori H."/>
            <person name="Yoshimura Y."/>
        </authorList>
    </citation>
    <scope>NUCLEOTIDE SEQUENCE [LARGE SCALE GENOMIC DNA]</scope>
    <source>
        <strain evidence="2 3">A121</strain>
    </source>
</reference>
<dbReference type="PANTHER" id="PTHR38450:SF2">
    <property type="entry name" value="STAGE V SPORULATION PROTEIN AEB"/>
    <property type="match status" value="1"/>
</dbReference>
<evidence type="ECO:0000256" key="1">
    <source>
        <dbReference type="SAM" id="Phobius"/>
    </source>
</evidence>
<dbReference type="Proteomes" id="UP000287872">
    <property type="component" value="Unassembled WGS sequence"/>
</dbReference>
<dbReference type="InterPro" id="IPR005562">
    <property type="entry name" value="SpoVA"/>
</dbReference>
<dbReference type="EMBL" id="BHYK01000007">
    <property type="protein sequence ID" value="GCD10001.1"/>
    <property type="molecule type" value="Genomic_DNA"/>
</dbReference>
<keyword evidence="1" id="KW-0472">Membrane</keyword>
<feature type="transmembrane region" description="Helical" evidence="1">
    <location>
        <begin position="87"/>
        <end position="117"/>
    </location>
</feature>
<protein>
    <submittedName>
        <fullName evidence="2">Stage V sporulation protein AE</fullName>
    </submittedName>
</protein>
<feature type="transmembrane region" description="Helical" evidence="1">
    <location>
        <begin position="60"/>
        <end position="81"/>
    </location>
</feature>
<proteinExistence type="predicted"/>
<accession>A0A401UKB2</accession>
<dbReference type="InterPro" id="IPR014204">
    <property type="entry name" value="Spore_V_AE"/>
</dbReference>
<dbReference type="Pfam" id="PF03862">
    <property type="entry name" value="SpoVAC_SpoVAEB"/>
    <property type="match status" value="1"/>
</dbReference>
<gene>
    <name evidence="2" type="ORF">Ctaglu_16240</name>
</gene>
<sequence>MSLIMEKFIFAFVIGGLICVIGQLIMDILKITPAHTTCTLVVIGAILGGLGLYEPLIKIAGAGAFIPISSFGNTLVTGALIDAEKTGFIGIFTGMLKTASSGISAAITFGFIAAIIFKPKG</sequence>
<dbReference type="NCBIfam" id="TIGR02839">
    <property type="entry name" value="spore_V_AE"/>
    <property type="match status" value="1"/>
</dbReference>
<evidence type="ECO:0000313" key="3">
    <source>
        <dbReference type="Proteomes" id="UP000287872"/>
    </source>
</evidence>